<keyword evidence="3" id="KW-1185">Reference proteome</keyword>
<evidence type="ECO:0000256" key="1">
    <source>
        <dbReference type="SAM" id="MobiDB-lite"/>
    </source>
</evidence>
<reference evidence="2" key="1">
    <citation type="submission" date="2021-05" db="EMBL/GenBank/DDBJ databases">
        <authorList>
            <person name="Arsene-Ploetze F."/>
        </authorList>
    </citation>
    <scope>NUCLEOTIDE SEQUENCE</scope>
    <source>
        <strain evidence="2">DSM 42138</strain>
    </source>
</reference>
<gene>
    <name evidence="2" type="ORF">SCOCK_10211</name>
</gene>
<organism evidence="2 3">
    <name type="scientific">Actinacidiphila cocklensis</name>
    <dbReference type="NCBI Taxonomy" id="887465"/>
    <lineage>
        <taxon>Bacteria</taxon>
        <taxon>Bacillati</taxon>
        <taxon>Actinomycetota</taxon>
        <taxon>Actinomycetes</taxon>
        <taxon>Kitasatosporales</taxon>
        <taxon>Streptomycetaceae</taxon>
        <taxon>Actinacidiphila</taxon>
    </lineage>
</organism>
<dbReference type="InterPro" id="IPR040442">
    <property type="entry name" value="Pyrv_kinase-like_dom_sf"/>
</dbReference>
<sequence length="137" mass="13840">MSDLNRREFRRRVEAGGPLMIPYVPDALTARLCEQLGFDGGYLGGGGLGYSLAISEALLTVGELASAAAAVRRRSSLPLVVDGGVGFGDASRCSAARSPACCSSSTTFTTPTGSSSGGKATSAPPSSMCACWSATVP</sequence>
<dbReference type="EMBL" id="CAJSLV010000001">
    <property type="protein sequence ID" value="CAG6390743.1"/>
    <property type="molecule type" value="Genomic_DNA"/>
</dbReference>
<dbReference type="SUPFAM" id="SSF51621">
    <property type="entry name" value="Phosphoenolpyruvate/pyruvate domain"/>
    <property type="match status" value="1"/>
</dbReference>
<proteinExistence type="predicted"/>
<dbReference type="Gene3D" id="3.20.20.60">
    <property type="entry name" value="Phosphoenolpyruvate-binding domains"/>
    <property type="match status" value="1"/>
</dbReference>
<evidence type="ECO:0000313" key="3">
    <source>
        <dbReference type="Proteomes" id="UP001152519"/>
    </source>
</evidence>
<dbReference type="Proteomes" id="UP001152519">
    <property type="component" value="Unassembled WGS sequence"/>
</dbReference>
<dbReference type="AlphaFoldDB" id="A0A9W4DIP2"/>
<dbReference type="InterPro" id="IPR015813">
    <property type="entry name" value="Pyrv/PenolPyrv_kinase-like_dom"/>
</dbReference>
<dbReference type="GO" id="GO:0003824">
    <property type="term" value="F:catalytic activity"/>
    <property type="evidence" value="ECO:0007669"/>
    <property type="project" value="InterPro"/>
</dbReference>
<dbReference type="RefSeq" id="WP_251483751.1">
    <property type="nucleotide sequence ID" value="NZ_CAJSLV010000001.1"/>
</dbReference>
<accession>A0A9W4DIP2</accession>
<evidence type="ECO:0008006" key="4">
    <source>
        <dbReference type="Google" id="ProtNLM"/>
    </source>
</evidence>
<evidence type="ECO:0000313" key="2">
    <source>
        <dbReference type="EMBL" id="CAG6390743.1"/>
    </source>
</evidence>
<feature type="region of interest" description="Disordered" evidence="1">
    <location>
        <begin position="104"/>
        <end position="127"/>
    </location>
</feature>
<name>A0A9W4DIP2_9ACTN</name>
<protein>
    <recommendedName>
        <fullName evidence="4">Carboxyvinyl-carboxyphosphonate phosphorylmutase</fullName>
    </recommendedName>
</protein>
<comment type="caution">
    <text evidence="2">The sequence shown here is derived from an EMBL/GenBank/DDBJ whole genome shotgun (WGS) entry which is preliminary data.</text>
</comment>